<evidence type="ECO:0000313" key="3">
    <source>
        <dbReference type="EMBL" id="TLF77698.1"/>
    </source>
</evidence>
<keyword evidence="2" id="KW-0812">Transmembrane</keyword>
<feature type="compositionally biased region" description="Pro residues" evidence="1">
    <location>
        <begin position="73"/>
        <end position="96"/>
    </location>
</feature>
<dbReference type="Proteomes" id="UP000306378">
    <property type="component" value="Unassembled WGS sequence"/>
</dbReference>
<feature type="compositionally biased region" description="Pro residues" evidence="1">
    <location>
        <begin position="636"/>
        <end position="649"/>
    </location>
</feature>
<feature type="transmembrane region" description="Helical" evidence="2">
    <location>
        <begin position="171"/>
        <end position="192"/>
    </location>
</feature>
<sequence>MTALHPIGTSPPGHRSTWTRRVLVVTVLLLVTGLGLGGTVAAQPTTPPPPPDSTTPHWPPPPSNSPEQSAPTTPMPTSPAAPETPVPRPSQAPSPTSPDSTAPPVEPSGGEDSECGVRNISACVAEAIDGFFQRLVESALNPLLDLLSQTLLTTPEPGDLPRVGELWDSSWQLMLAIYGLLVMAAGVLLMVRETLQTRYSVQDLAPRIVVGFLAGAMSLLVASQAIRFANALATAVAGDGLDPDSAGAALRELATITAVRGLVSPAAGPGIFVILLEVALVVLLVILLITYVIRVAITIILVVAAPLALMCHVLPGLDALARWWWRSFAACLAIQVVQSLVLVTALRVFLTPGGWEFFGPNADGLVSLIIGLALMAVLIKVPFWLLSSMRIGTGGGRSMIGSLARGYVTYKTFGLLKGGEKAVASAVRRPTPAAATPGHTARPSTARLQRPRPAAVPTAADSDPYARTRATRDGQLILPLEGVRRVRPTPAASAPPQHAGTTASARTAPPGVPPAATGQKTRRGRQLAFDFTPPDPYKGIRANHRGQYPLPIPVTRARPGATRSPAQRPTPGPAPVTRSTPPPQSPATSPPRPRRGTQLAFEFDPPDPYEGNRSLRSGQYRLPFPVPRVQPTERTSPPPPPVASPPSPPTGRQLHLPLPDLPVRRRARRSPRGGNTR</sequence>
<evidence type="ECO:0000256" key="2">
    <source>
        <dbReference type="SAM" id="Phobius"/>
    </source>
</evidence>
<dbReference type="EMBL" id="VBUT01000005">
    <property type="protein sequence ID" value="TLF77698.1"/>
    <property type="molecule type" value="Genomic_DNA"/>
</dbReference>
<dbReference type="Pfam" id="PF19590">
    <property type="entry name" value="TrbL_3"/>
    <property type="match status" value="1"/>
</dbReference>
<dbReference type="RefSeq" id="WP_138448541.1">
    <property type="nucleotide sequence ID" value="NZ_JADLPF010000003.1"/>
</dbReference>
<feature type="transmembrane region" description="Helical" evidence="2">
    <location>
        <begin position="204"/>
        <end position="226"/>
    </location>
</feature>
<keyword evidence="2" id="KW-1133">Transmembrane helix</keyword>
<dbReference type="InterPro" id="IPR045782">
    <property type="entry name" value="TrbL_3"/>
</dbReference>
<evidence type="ECO:0000256" key="1">
    <source>
        <dbReference type="SAM" id="MobiDB-lite"/>
    </source>
</evidence>
<organism evidence="3 4">
    <name type="scientific">Nocardia cyriacigeorgica</name>
    <dbReference type="NCBI Taxonomy" id="135487"/>
    <lineage>
        <taxon>Bacteria</taxon>
        <taxon>Bacillati</taxon>
        <taxon>Actinomycetota</taxon>
        <taxon>Actinomycetes</taxon>
        <taxon>Mycobacteriales</taxon>
        <taxon>Nocardiaceae</taxon>
        <taxon>Nocardia</taxon>
    </lineage>
</organism>
<dbReference type="AlphaFoldDB" id="A0A5R8NPY6"/>
<feature type="transmembrane region" description="Helical" evidence="2">
    <location>
        <begin position="270"/>
        <end position="289"/>
    </location>
</feature>
<reference evidence="3 4" key="1">
    <citation type="submission" date="2019-05" db="EMBL/GenBank/DDBJ databases">
        <title>Genomes sequences of two Nocardia cyriacigeorgica environmental isolates, type strains Nocardia asteroides ATCC 19247 and Nocardia cyriacigeorgica DSM 44484.</title>
        <authorList>
            <person name="Vautrin F."/>
            <person name="Bergeron E."/>
            <person name="Dubost A."/>
            <person name="Abrouk D."/>
            <person name="Rodriguez Nava V."/>
            <person name="Pujic P."/>
        </authorList>
    </citation>
    <scope>NUCLEOTIDE SEQUENCE [LARGE SCALE GENOMIC DNA]</scope>
    <source>
        <strain evidence="3 4">EML 446</strain>
    </source>
</reference>
<feature type="compositionally biased region" description="Pro residues" evidence="1">
    <location>
        <begin position="45"/>
        <end position="64"/>
    </location>
</feature>
<feature type="region of interest" description="Disordered" evidence="1">
    <location>
        <begin position="427"/>
        <end position="677"/>
    </location>
</feature>
<accession>A0A5R8NPY6</accession>
<gene>
    <name evidence="3" type="ORF">FEK34_15475</name>
</gene>
<protein>
    <submittedName>
        <fullName evidence="3">Uncharacterized protein</fullName>
    </submittedName>
</protein>
<feature type="compositionally biased region" description="Low complexity" evidence="1">
    <location>
        <begin position="427"/>
        <end position="443"/>
    </location>
</feature>
<proteinExistence type="predicted"/>
<feature type="compositionally biased region" description="Low complexity" evidence="1">
    <location>
        <begin position="505"/>
        <end position="518"/>
    </location>
</feature>
<feature type="region of interest" description="Disordered" evidence="1">
    <location>
        <begin position="40"/>
        <end position="113"/>
    </location>
</feature>
<feature type="transmembrane region" description="Helical" evidence="2">
    <location>
        <begin position="362"/>
        <end position="385"/>
    </location>
</feature>
<name>A0A5R8NPY6_9NOCA</name>
<comment type="caution">
    <text evidence="3">The sequence shown here is derived from an EMBL/GenBank/DDBJ whole genome shotgun (WGS) entry which is preliminary data.</text>
</comment>
<evidence type="ECO:0000313" key="4">
    <source>
        <dbReference type="Proteomes" id="UP000306378"/>
    </source>
</evidence>
<feature type="transmembrane region" description="Helical" evidence="2">
    <location>
        <begin position="323"/>
        <end position="350"/>
    </location>
</feature>
<feature type="compositionally biased region" description="Pro residues" evidence="1">
    <location>
        <begin position="568"/>
        <end position="591"/>
    </location>
</feature>
<feature type="transmembrane region" description="Helical" evidence="2">
    <location>
        <begin position="296"/>
        <end position="317"/>
    </location>
</feature>
<keyword evidence="2" id="KW-0472">Membrane</keyword>